<reference evidence="1" key="1">
    <citation type="journal article" date="2022" name="Plant J.">
        <title>Strategies of tolerance reflected in two North American maple genomes.</title>
        <authorList>
            <person name="McEvoy S.L."/>
            <person name="Sezen U.U."/>
            <person name="Trouern-Trend A."/>
            <person name="McMahon S.M."/>
            <person name="Schaberg P.G."/>
            <person name="Yang J."/>
            <person name="Wegrzyn J.L."/>
            <person name="Swenson N.G."/>
        </authorList>
    </citation>
    <scope>NUCLEOTIDE SEQUENCE</scope>
    <source>
        <strain evidence="1">91603</strain>
    </source>
</reference>
<dbReference type="AlphaFoldDB" id="A0AAD5IVN6"/>
<accession>A0AAD5IVN6</accession>
<organism evidence="1 2">
    <name type="scientific">Acer negundo</name>
    <name type="common">Box elder</name>
    <dbReference type="NCBI Taxonomy" id="4023"/>
    <lineage>
        <taxon>Eukaryota</taxon>
        <taxon>Viridiplantae</taxon>
        <taxon>Streptophyta</taxon>
        <taxon>Embryophyta</taxon>
        <taxon>Tracheophyta</taxon>
        <taxon>Spermatophyta</taxon>
        <taxon>Magnoliopsida</taxon>
        <taxon>eudicotyledons</taxon>
        <taxon>Gunneridae</taxon>
        <taxon>Pentapetalae</taxon>
        <taxon>rosids</taxon>
        <taxon>malvids</taxon>
        <taxon>Sapindales</taxon>
        <taxon>Sapindaceae</taxon>
        <taxon>Hippocastanoideae</taxon>
        <taxon>Acereae</taxon>
        <taxon>Acer</taxon>
    </lineage>
</organism>
<sequence length="328" mass="37640">MVGWDLGLIGLLGVLMWISSRVRKRLGLKTHLRLYVARMQILLRGDRNDNGWSYAESVKGDDIVNDSKKKEMVVKMEEMYWEGSKANSGWLEKCMVGVLRGFDEISSVNYRLTNRGFSFSSSYLGNKLVLWEFDSEEGCLDKIKVIKSRFSSTLTVEEDPLPVLIKQVEEKLGLQKEKATNGRQDYKGDTHQNFRGEGIDKGWSYVEVVKGDEVVKDSMKKEIMVKMEEMYWLFEVQENDEEFCGQIRREKDGGMARKMDIYQCKMGREAIPISQVKGKGKKEYVRLRPVTMYDPNAKLVLEKGKNTNLDRVSVETSSSSDSEKGMVL</sequence>
<evidence type="ECO:0000313" key="2">
    <source>
        <dbReference type="Proteomes" id="UP001064489"/>
    </source>
</evidence>
<dbReference type="EMBL" id="JAJSOW010000102">
    <property type="protein sequence ID" value="KAI9177486.1"/>
    <property type="molecule type" value="Genomic_DNA"/>
</dbReference>
<gene>
    <name evidence="1" type="ORF">LWI28_015800</name>
</gene>
<dbReference type="Proteomes" id="UP001064489">
    <property type="component" value="Chromosome 5"/>
</dbReference>
<name>A0AAD5IVN6_ACENE</name>
<reference evidence="1" key="2">
    <citation type="submission" date="2023-02" db="EMBL/GenBank/DDBJ databases">
        <authorList>
            <person name="Swenson N.G."/>
            <person name="Wegrzyn J.L."/>
            <person name="Mcevoy S.L."/>
        </authorList>
    </citation>
    <scope>NUCLEOTIDE SEQUENCE</scope>
    <source>
        <strain evidence="1">91603</strain>
        <tissue evidence="1">Leaf</tissue>
    </source>
</reference>
<protein>
    <submittedName>
        <fullName evidence="1">Uncharacterized protein</fullName>
    </submittedName>
</protein>
<proteinExistence type="predicted"/>
<evidence type="ECO:0000313" key="1">
    <source>
        <dbReference type="EMBL" id="KAI9177486.1"/>
    </source>
</evidence>
<keyword evidence="2" id="KW-1185">Reference proteome</keyword>
<comment type="caution">
    <text evidence="1">The sequence shown here is derived from an EMBL/GenBank/DDBJ whole genome shotgun (WGS) entry which is preliminary data.</text>
</comment>